<proteinExistence type="inferred from homology"/>
<dbReference type="HAMAP" id="MF_00922">
    <property type="entry name" value="OM_assembly_BamD"/>
    <property type="match status" value="1"/>
</dbReference>
<dbReference type="InterPro" id="IPR011990">
    <property type="entry name" value="TPR-like_helical_dom_sf"/>
</dbReference>
<feature type="chain" id="PRO_5013404820" evidence="5">
    <location>
        <begin position="25"/>
        <end position="249"/>
    </location>
</feature>
<sequence length="249" mass="29497">MSHKYLFLIAFTLFIAACSSPKNADDNTAEKYFQKGEEAYESGLYEDAIGHWEKVRDTYYSPALNMLAELKIAESYYQAERYEEAATAYEDFLKQHPNDNRLDDVLYRLGLSHYQQILSADRDQTSTRNAMRSFEELLRRYPEYPQAEEAEMLIQRCRNRLAEHEVYVGNFYLKRKSYQAAIKRFESTLQEYPNYYYQDEILFYLGKAYLKANQKEKSEQIFNQLAEQFPGSEYQLKAMELLAEENQDS</sequence>
<keyword evidence="3" id="KW-0998">Cell outer membrane</keyword>
<dbReference type="PROSITE" id="PS50005">
    <property type="entry name" value="TPR"/>
    <property type="match status" value="2"/>
</dbReference>
<feature type="repeat" description="TPR" evidence="4">
    <location>
        <begin position="66"/>
        <end position="99"/>
    </location>
</feature>
<evidence type="ECO:0000256" key="2">
    <source>
        <dbReference type="ARBA" id="ARBA00023136"/>
    </source>
</evidence>
<gene>
    <name evidence="7" type="ORF">SAMN02745165_03189</name>
</gene>
<keyword evidence="4" id="KW-0802">TPR repeat</keyword>
<dbReference type="InterPro" id="IPR019734">
    <property type="entry name" value="TPR_rpt"/>
</dbReference>
<evidence type="ECO:0000256" key="3">
    <source>
        <dbReference type="ARBA" id="ARBA00023237"/>
    </source>
</evidence>
<dbReference type="Gene3D" id="1.25.40.10">
    <property type="entry name" value="Tetratricopeptide repeat domain"/>
    <property type="match status" value="1"/>
</dbReference>
<evidence type="ECO:0000256" key="1">
    <source>
        <dbReference type="ARBA" id="ARBA00022729"/>
    </source>
</evidence>
<feature type="signal peptide" evidence="5">
    <location>
        <begin position="1"/>
        <end position="24"/>
    </location>
</feature>
<dbReference type="STRING" id="1122189.SAMN02745165_03189"/>
<protein>
    <submittedName>
        <fullName evidence="7">Beta-barrel assembly machine subunit BamD</fullName>
    </submittedName>
</protein>
<dbReference type="AlphaFoldDB" id="A0A1M6M6T8"/>
<name>A0A1M6M6T8_MALRU</name>
<keyword evidence="8" id="KW-1185">Reference proteome</keyword>
<keyword evidence="1 5" id="KW-0732">Signal</keyword>
<dbReference type="PROSITE" id="PS51257">
    <property type="entry name" value="PROKAR_LIPOPROTEIN"/>
    <property type="match status" value="1"/>
</dbReference>
<dbReference type="Proteomes" id="UP000184171">
    <property type="component" value="Unassembled WGS sequence"/>
</dbReference>
<feature type="domain" description="Outer membrane lipoprotein BamD-like" evidence="6">
    <location>
        <begin position="26"/>
        <end position="217"/>
    </location>
</feature>
<accession>A0A1M6M6T8</accession>
<evidence type="ECO:0000256" key="5">
    <source>
        <dbReference type="SAM" id="SignalP"/>
    </source>
</evidence>
<dbReference type="InterPro" id="IPR017689">
    <property type="entry name" value="BamD"/>
</dbReference>
<evidence type="ECO:0000313" key="7">
    <source>
        <dbReference type="EMBL" id="SHJ79134.1"/>
    </source>
</evidence>
<organism evidence="7 8">
    <name type="scientific">Malonomonas rubra DSM 5091</name>
    <dbReference type="NCBI Taxonomy" id="1122189"/>
    <lineage>
        <taxon>Bacteria</taxon>
        <taxon>Pseudomonadati</taxon>
        <taxon>Thermodesulfobacteriota</taxon>
        <taxon>Desulfuromonadia</taxon>
        <taxon>Desulfuromonadales</taxon>
        <taxon>Geopsychrobacteraceae</taxon>
        <taxon>Malonomonas</taxon>
    </lineage>
</organism>
<dbReference type="SMART" id="SM00028">
    <property type="entry name" value="TPR"/>
    <property type="match status" value="4"/>
</dbReference>
<evidence type="ECO:0000313" key="8">
    <source>
        <dbReference type="Proteomes" id="UP000184171"/>
    </source>
</evidence>
<dbReference type="InterPro" id="IPR039565">
    <property type="entry name" value="BamD-like"/>
</dbReference>
<dbReference type="EMBL" id="FQZT01000016">
    <property type="protein sequence ID" value="SHJ79134.1"/>
    <property type="molecule type" value="Genomic_DNA"/>
</dbReference>
<evidence type="ECO:0000259" key="6">
    <source>
        <dbReference type="Pfam" id="PF13525"/>
    </source>
</evidence>
<dbReference type="RefSeq" id="WP_072909725.1">
    <property type="nucleotide sequence ID" value="NZ_FQZT01000016.1"/>
</dbReference>
<feature type="repeat" description="TPR" evidence="4">
    <location>
        <begin position="162"/>
        <end position="195"/>
    </location>
</feature>
<dbReference type="NCBIfam" id="TIGR03302">
    <property type="entry name" value="OM_YfiO"/>
    <property type="match status" value="1"/>
</dbReference>
<keyword evidence="2" id="KW-0472">Membrane</keyword>
<dbReference type="Pfam" id="PF13525">
    <property type="entry name" value="YfiO"/>
    <property type="match status" value="1"/>
</dbReference>
<dbReference type="SUPFAM" id="SSF48452">
    <property type="entry name" value="TPR-like"/>
    <property type="match status" value="1"/>
</dbReference>
<dbReference type="OrthoDB" id="9781894at2"/>
<evidence type="ECO:0000256" key="4">
    <source>
        <dbReference type="PROSITE-ProRule" id="PRU00339"/>
    </source>
</evidence>
<reference evidence="7 8" key="1">
    <citation type="submission" date="2016-11" db="EMBL/GenBank/DDBJ databases">
        <authorList>
            <person name="Jaros S."/>
            <person name="Januszkiewicz K."/>
            <person name="Wedrychowicz H."/>
        </authorList>
    </citation>
    <scope>NUCLEOTIDE SEQUENCE [LARGE SCALE GENOMIC DNA]</scope>
    <source>
        <strain evidence="7 8">DSM 5091</strain>
    </source>
</reference>